<dbReference type="GO" id="GO:0006874">
    <property type="term" value="P:intracellular calcium ion homeostasis"/>
    <property type="evidence" value="ECO:0000318"/>
    <property type="project" value="GO_Central"/>
</dbReference>
<accession>Q75D63</accession>
<dbReference type="Proteomes" id="UP000000591">
    <property type="component" value="Chromosome II"/>
</dbReference>
<dbReference type="GO" id="GO:0070316">
    <property type="term" value="P:regulation of G0 to G1 transition"/>
    <property type="evidence" value="ECO:0007669"/>
    <property type="project" value="EnsemblFungi"/>
</dbReference>
<gene>
    <name evidence="10" type="ORF">AGOS_ABR160C</name>
</gene>
<comment type="similarity">
    <text evidence="2">Belongs to the Ca(2+):cation antiporter (CaCA) (TC 2.A.19) family.</text>
</comment>
<feature type="domain" description="Sodium/calcium exchanger membrane region" evidence="9">
    <location>
        <begin position="476"/>
        <end position="643"/>
    </location>
</feature>
<dbReference type="OMA" id="CASDYLC"/>
<evidence type="ECO:0000256" key="4">
    <source>
        <dbReference type="ARBA" id="ARBA00022692"/>
    </source>
</evidence>
<proteinExistence type="inferred from homology"/>
<evidence type="ECO:0000256" key="7">
    <source>
        <dbReference type="SAM" id="MobiDB-lite"/>
    </source>
</evidence>
<evidence type="ECO:0000313" key="10">
    <source>
        <dbReference type="EMBL" id="AAS50932.1"/>
    </source>
</evidence>
<dbReference type="InterPro" id="IPR004837">
    <property type="entry name" value="NaCa_Exmemb"/>
</dbReference>
<evidence type="ECO:0000256" key="5">
    <source>
        <dbReference type="ARBA" id="ARBA00022989"/>
    </source>
</evidence>
<feature type="transmembrane region" description="Helical" evidence="8">
    <location>
        <begin position="67"/>
        <end position="84"/>
    </location>
</feature>
<evidence type="ECO:0000256" key="8">
    <source>
        <dbReference type="SAM" id="Phobius"/>
    </source>
</evidence>
<evidence type="ECO:0000256" key="2">
    <source>
        <dbReference type="ARBA" id="ARBA00008170"/>
    </source>
</evidence>
<dbReference type="eggNOG" id="KOG2399">
    <property type="taxonomic scope" value="Eukaryota"/>
</dbReference>
<keyword evidence="11" id="KW-1185">Reference proteome</keyword>
<dbReference type="InParanoid" id="Q75D63"/>
<feature type="domain" description="Sodium/calcium exchanger membrane region" evidence="9">
    <location>
        <begin position="33"/>
        <end position="179"/>
    </location>
</feature>
<dbReference type="KEGG" id="ago:AGOS_ABR160C"/>
<comment type="subcellular location">
    <subcellularLocation>
        <location evidence="1">Membrane</location>
        <topology evidence="1">Multi-pass membrane protein</topology>
    </subcellularLocation>
</comment>
<feature type="compositionally biased region" description="Basic and acidic residues" evidence="7">
    <location>
        <begin position="269"/>
        <end position="284"/>
    </location>
</feature>
<dbReference type="PANTHER" id="PTHR12266:SF0">
    <property type="entry name" value="MITOCHONDRIAL SODIUM_CALCIUM EXCHANGER PROTEIN"/>
    <property type="match status" value="1"/>
</dbReference>
<dbReference type="EMBL" id="AE016815">
    <property type="protein sequence ID" value="AAS50932.1"/>
    <property type="molecule type" value="Genomic_DNA"/>
</dbReference>
<keyword evidence="4 8" id="KW-0812">Transmembrane</keyword>
<feature type="transmembrane region" description="Helical" evidence="8">
    <location>
        <begin position="549"/>
        <end position="575"/>
    </location>
</feature>
<dbReference type="FunCoup" id="Q75D63">
    <property type="interactions" value="19"/>
</dbReference>
<dbReference type="InterPro" id="IPR051359">
    <property type="entry name" value="CaCA_antiporter"/>
</dbReference>
<feature type="transmembrane region" description="Helical" evidence="8">
    <location>
        <begin position="471"/>
        <end position="489"/>
    </location>
</feature>
<reference evidence="11" key="2">
    <citation type="journal article" date="2013" name="G3 (Bethesda)">
        <title>Genomes of Ashbya fungi isolated from insects reveal four mating-type loci, numerous translocations, lack of transposons, and distinct gene duplications.</title>
        <authorList>
            <person name="Dietrich F.S."/>
            <person name="Voegeli S."/>
            <person name="Kuo S."/>
            <person name="Philippsen P."/>
        </authorList>
    </citation>
    <scope>GENOME REANNOTATION</scope>
    <source>
        <strain evidence="11">ATCC 10895 / CBS 109.51 / FGSC 9923 / NRRL Y-1056</strain>
    </source>
</reference>
<keyword evidence="3" id="KW-0813">Transport</keyword>
<dbReference type="OrthoDB" id="407410at2759"/>
<evidence type="ECO:0000313" key="11">
    <source>
        <dbReference type="Proteomes" id="UP000000591"/>
    </source>
</evidence>
<feature type="transmembrane region" description="Helical" evidence="8">
    <location>
        <begin position="138"/>
        <end position="155"/>
    </location>
</feature>
<feature type="transmembrane region" description="Helical" evidence="8">
    <location>
        <begin position="596"/>
        <end position="615"/>
    </location>
</feature>
<keyword evidence="5 8" id="KW-1133">Transmembrane helix</keyword>
<dbReference type="STRING" id="284811.Q75D63"/>
<evidence type="ECO:0000256" key="1">
    <source>
        <dbReference type="ARBA" id="ARBA00004141"/>
    </source>
</evidence>
<dbReference type="InterPro" id="IPR044880">
    <property type="entry name" value="NCX_ion-bd_dom_sf"/>
</dbReference>
<feature type="transmembrane region" description="Helical" evidence="8">
    <location>
        <begin position="104"/>
        <end position="126"/>
    </location>
</feature>
<dbReference type="HOGENOM" id="CLU_004979_2_1_1"/>
<dbReference type="GO" id="GO:0006812">
    <property type="term" value="P:monoatomic cation transport"/>
    <property type="evidence" value="ECO:0000318"/>
    <property type="project" value="GO_Central"/>
</dbReference>
<feature type="transmembrane region" description="Helical" evidence="8">
    <location>
        <begin position="419"/>
        <end position="441"/>
    </location>
</feature>
<organism evidence="10 11">
    <name type="scientific">Eremothecium gossypii (strain ATCC 10895 / CBS 109.51 / FGSC 9923 / NRRL Y-1056)</name>
    <name type="common">Yeast</name>
    <name type="synonym">Ashbya gossypii</name>
    <dbReference type="NCBI Taxonomy" id="284811"/>
    <lineage>
        <taxon>Eukaryota</taxon>
        <taxon>Fungi</taxon>
        <taxon>Dikarya</taxon>
        <taxon>Ascomycota</taxon>
        <taxon>Saccharomycotina</taxon>
        <taxon>Saccharomycetes</taxon>
        <taxon>Saccharomycetales</taxon>
        <taxon>Saccharomycetaceae</taxon>
        <taxon>Eremothecium</taxon>
    </lineage>
</organism>
<feature type="region of interest" description="Disordered" evidence="7">
    <location>
        <begin position="268"/>
        <end position="288"/>
    </location>
</feature>
<dbReference type="GO" id="GO:0008324">
    <property type="term" value="F:monoatomic cation transmembrane transporter activity"/>
    <property type="evidence" value="ECO:0000318"/>
    <property type="project" value="GO_Central"/>
</dbReference>
<sequence>MDHAPSTWARITHPVYLYETNKLSLGFVVLTVLHLSVCFVLLGVSASDYLCPIVVTLTSQRNRPHKGILAAILLAWCNSSPDLFSSLMSWNAANNAAALSVGEVLGACGVIICVVQGAIFMVMRSAWVNLSAAERHSIIVDLLFAMLAVCIIGYVCLMNAVSVLDCVVMLLIYAAYIVSKISAGQRHAPPTIEVSSPANQSDQMPPELVGPYSDMNDSDSQFFISDIDTGIKPSLLTSIDYNSLLKVLETAMPRETADTISLETMATPHTEHRPVTEPNERVDPARQPGITRTAPPMFQPYSDNPELQLLTPQPLRSEDLFKRRIMQLKSNALYIFAPQLANFREKSHVSQVLSVALTPFMLLLRITIPQYSKFAQVAPGGASISLPRTTIAMAVINAVAAPLWAVMLYMSFAESRAPVTVWLLAGLVATAMLTMTVLLYARVHRAGKFSLTPDPHTSVADAERAAHTATYLFNGIGVCCSMLWISYLANTLIEIMTLYQRITDVSEAILGLTIFSWGNSVSDLMSNVAMARLYHKLPGDEGTHQDTKFLAISLGACLGGVLLNTMIGVGISGLVTMLPLKRWSITLRDQGVDSKFLVSCVAIVLQLIFLLWLFLTNARFLQSHMKTVGLAMCAWWLAATLLNLVLEASI</sequence>
<dbReference type="Gene3D" id="1.20.1420.30">
    <property type="entry name" value="NCX, central ion-binding region"/>
    <property type="match status" value="2"/>
</dbReference>
<feature type="transmembrane region" description="Helical" evidence="8">
    <location>
        <begin position="627"/>
        <end position="646"/>
    </location>
</feature>
<dbReference type="GO" id="GO:0016020">
    <property type="term" value="C:membrane"/>
    <property type="evidence" value="ECO:0000318"/>
    <property type="project" value="GO_Central"/>
</dbReference>
<evidence type="ECO:0000256" key="6">
    <source>
        <dbReference type="ARBA" id="ARBA00023136"/>
    </source>
</evidence>
<keyword evidence="6 8" id="KW-0472">Membrane</keyword>
<evidence type="ECO:0000256" key="3">
    <source>
        <dbReference type="ARBA" id="ARBA00022448"/>
    </source>
</evidence>
<protein>
    <submittedName>
        <fullName evidence="10">ABR160Cp</fullName>
    </submittedName>
</protein>
<feature type="transmembrane region" description="Helical" evidence="8">
    <location>
        <begin position="391"/>
        <end position="412"/>
    </location>
</feature>
<name>Q75D63_EREGS</name>
<dbReference type="GeneID" id="4619218"/>
<evidence type="ECO:0000259" key="9">
    <source>
        <dbReference type="Pfam" id="PF01699"/>
    </source>
</evidence>
<feature type="transmembrane region" description="Helical" evidence="8">
    <location>
        <begin position="23"/>
        <end position="46"/>
    </location>
</feature>
<dbReference type="Pfam" id="PF01699">
    <property type="entry name" value="Na_Ca_ex"/>
    <property type="match status" value="2"/>
</dbReference>
<dbReference type="PANTHER" id="PTHR12266">
    <property type="entry name" value="NA+/CA2+ K+ INDEPENDENT EXCHANGER"/>
    <property type="match status" value="1"/>
</dbReference>
<reference evidence="10 11" key="1">
    <citation type="journal article" date="2004" name="Science">
        <title>The Ashbya gossypii genome as a tool for mapping the ancient Saccharomyces cerevisiae genome.</title>
        <authorList>
            <person name="Dietrich F.S."/>
            <person name="Voegeli S."/>
            <person name="Brachat S."/>
            <person name="Lerch A."/>
            <person name="Gates K."/>
            <person name="Steiner S."/>
            <person name="Mohr C."/>
            <person name="Pohlmann R."/>
            <person name="Luedi P."/>
            <person name="Choi S."/>
            <person name="Wing R.A."/>
            <person name="Flavier A."/>
            <person name="Gaffney T.D."/>
            <person name="Philippsen P."/>
        </authorList>
    </citation>
    <scope>NUCLEOTIDE SEQUENCE [LARGE SCALE GENOMIC DNA]</scope>
    <source>
        <strain evidence="11">ATCC 10895 / CBS 109.51 / FGSC 9923 / NRRL Y-1056</strain>
    </source>
</reference>
<dbReference type="RefSeq" id="NP_983108.1">
    <property type="nucleotide sequence ID" value="NM_208461.1"/>
</dbReference>
<dbReference type="AlphaFoldDB" id="Q75D63"/>